<dbReference type="PANTHER" id="PTHR37625:SF4">
    <property type="entry name" value="OUTER MEMBRANE LIPOPROTEIN"/>
    <property type="match status" value="1"/>
</dbReference>
<protein>
    <recommendedName>
        <fullName evidence="3">Type VI secretion lipoprotein</fullName>
    </recommendedName>
</protein>
<dbReference type="InterPro" id="IPR017734">
    <property type="entry name" value="T6SS_SciN"/>
</dbReference>
<evidence type="ECO:0000313" key="2">
    <source>
        <dbReference type="Proteomes" id="UP000467488"/>
    </source>
</evidence>
<proteinExistence type="predicted"/>
<dbReference type="NCBIfam" id="TIGR03352">
    <property type="entry name" value="VI_chp_3"/>
    <property type="match status" value="1"/>
</dbReference>
<organism evidence="1 2">
    <name type="scientific">Escherichia coli</name>
    <dbReference type="NCBI Taxonomy" id="562"/>
    <lineage>
        <taxon>Bacteria</taxon>
        <taxon>Pseudomonadati</taxon>
        <taxon>Pseudomonadota</taxon>
        <taxon>Gammaproteobacteria</taxon>
        <taxon>Enterobacterales</taxon>
        <taxon>Enterobacteriaceae</taxon>
        <taxon>Escherichia</taxon>
    </lineage>
</organism>
<dbReference type="PANTHER" id="PTHR37625">
    <property type="entry name" value="OUTER MEMBRANE LIPOPROTEIN-RELATED"/>
    <property type="match status" value="1"/>
</dbReference>
<dbReference type="EMBL" id="AP022360">
    <property type="protein sequence ID" value="BBU81446.1"/>
    <property type="molecule type" value="Genomic_DNA"/>
</dbReference>
<dbReference type="Gene3D" id="2.60.40.4150">
    <property type="entry name" value="Type VI secretion system, lipoprotein SciN"/>
    <property type="match status" value="1"/>
</dbReference>
<accession>A0A8S0FMV4</accession>
<evidence type="ECO:0008006" key="3">
    <source>
        <dbReference type="Google" id="ProtNLM"/>
    </source>
</evidence>
<evidence type="ECO:0000313" key="1">
    <source>
        <dbReference type="EMBL" id="BBU81446.1"/>
    </source>
</evidence>
<dbReference type="InterPro" id="IPR038706">
    <property type="entry name" value="Type_VI_SciN-like_sf"/>
</dbReference>
<dbReference type="Pfam" id="PF12790">
    <property type="entry name" value="T6SS-SciN"/>
    <property type="match status" value="1"/>
</dbReference>
<name>A0A8S0FMV4_ECOLX</name>
<reference evidence="1 2" key="1">
    <citation type="submission" date="2020-01" db="EMBL/GenBank/DDBJ databases">
        <title>Dynamics of blaIMP-6 dissemination in carbapenem resistant Enterobacteriacea isolated from regional surveillance in Osaka, Japan.</title>
        <authorList>
            <person name="Abe R."/>
            <person name="Akeda Y."/>
            <person name="Sugawara Y."/>
            <person name="Yamamoto N."/>
            <person name="Tomono K."/>
            <person name="Takeuchi D."/>
            <person name="Kawahara R."/>
            <person name="Hamada S."/>
        </authorList>
    </citation>
    <scope>NUCLEOTIDE SEQUENCE [LARGE SCALE GENOMIC DNA]</scope>
    <source>
        <strain evidence="1 2">E300</strain>
    </source>
</reference>
<gene>
    <name evidence="1" type="ORF">EIMP300_28460</name>
</gene>
<sequence>MRKIRRFPRWWHVWQLKTREDFDKADYDTLFMQEEKTLEKNVLAKHTVWVKPEGTASLNVPLDKETQFVAIIGQFYHPDEKSDSWRLVIKRDELEADKPRSIELMRSDLRLLPLKDK</sequence>
<dbReference type="Proteomes" id="UP000467488">
    <property type="component" value="Chromosome"/>
</dbReference>
<dbReference type="AlphaFoldDB" id="A0A8S0FMV4"/>